<dbReference type="Pfam" id="PF13469">
    <property type="entry name" value="Sulfotransfer_3"/>
    <property type="match status" value="1"/>
</dbReference>
<dbReference type="AlphaFoldDB" id="A0A5C6B199"/>
<feature type="compositionally biased region" description="Polar residues" evidence="1">
    <location>
        <begin position="269"/>
        <end position="278"/>
    </location>
</feature>
<comment type="caution">
    <text evidence="2">The sequence shown here is derived from an EMBL/GenBank/DDBJ whole genome shotgun (WGS) entry which is preliminary data.</text>
</comment>
<sequence length="290" mass="32207">MLNVVYIYGLGHSGSTLLDLMLSGHDRIVGTGEASMLTSPDYREKRLAERETKKCSCGQTLQECVLWGTVTQTLVSNPETTHVDALGQLAHRFSESVGSNRWLSDSSKNAQGLDAWLELKRRGAIESLKVIHLVRDARSHAASQLVRSERSGIFNAMRALRFWKASVLQQLDALKQHQLPVHSVGYEELCLFSNASTAGICEFLELPYSESMQNPSGAHGHIATGNPMRLDARKSTATTYDHRWFFRRDIQLAYALLPGLENLNRSASYPLSGQNLKQPSFRPPTATHAS</sequence>
<name>A0A5C6B199_9BACT</name>
<reference evidence="2 3" key="1">
    <citation type="submission" date="2019-02" db="EMBL/GenBank/DDBJ databases">
        <title>Deep-cultivation of Planctomycetes and their phenomic and genomic characterization uncovers novel biology.</title>
        <authorList>
            <person name="Wiegand S."/>
            <person name="Jogler M."/>
            <person name="Boedeker C."/>
            <person name="Pinto D."/>
            <person name="Vollmers J."/>
            <person name="Rivas-Marin E."/>
            <person name="Kohn T."/>
            <person name="Peeters S.H."/>
            <person name="Heuer A."/>
            <person name="Rast P."/>
            <person name="Oberbeckmann S."/>
            <person name="Bunk B."/>
            <person name="Jeske O."/>
            <person name="Meyerdierks A."/>
            <person name="Storesund J.E."/>
            <person name="Kallscheuer N."/>
            <person name="Luecker S."/>
            <person name="Lage O.M."/>
            <person name="Pohl T."/>
            <person name="Merkel B.J."/>
            <person name="Hornburger P."/>
            <person name="Mueller R.-W."/>
            <person name="Bruemmer F."/>
            <person name="Labrenz M."/>
            <person name="Spormann A.M."/>
            <person name="Op Den Camp H."/>
            <person name="Overmann J."/>
            <person name="Amann R."/>
            <person name="Jetten M.S.M."/>
            <person name="Mascher T."/>
            <person name="Medema M.H."/>
            <person name="Devos D.P."/>
            <person name="Kaster A.-K."/>
            <person name="Ovreas L."/>
            <person name="Rohde M."/>
            <person name="Galperin M.Y."/>
            <person name="Jogler C."/>
        </authorList>
    </citation>
    <scope>NUCLEOTIDE SEQUENCE [LARGE SCALE GENOMIC DNA]</scope>
    <source>
        <strain evidence="2 3">Pla52n</strain>
    </source>
</reference>
<accession>A0A5C6B199</accession>
<proteinExistence type="predicted"/>
<feature type="region of interest" description="Disordered" evidence="1">
    <location>
        <begin position="269"/>
        <end position="290"/>
    </location>
</feature>
<dbReference type="SUPFAM" id="SSF52540">
    <property type="entry name" value="P-loop containing nucleoside triphosphate hydrolases"/>
    <property type="match status" value="1"/>
</dbReference>
<dbReference type="EMBL" id="SJPN01000002">
    <property type="protein sequence ID" value="TWU05953.1"/>
    <property type="molecule type" value="Genomic_DNA"/>
</dbReference>
<evidence type="ECO:0000313" key="3">
    <source>
        <dbReference type="Proteomes" id="UP000320176"/>
    </source>
</evidence>
<gene>
    <name evidence="2" type="ORF">Pla52n_16690</name>
</gene>
<dbReference type="Gene3D" id="3.40.50.300">
    <property type="entry name" value="P-loop containing nucleotide triphosphate hydrolases"/>
    <property type="match status" value="1"/>
</dbReference>
<organism evidence="2 3">
    <name type="scientific">Stieleria varia</name>
    <dbReference type="NCBI Taxonomy" id="2528005"/>
    <lineage>
        <taxon>Bacteria</taxon>
        <taxon>Pseudomonadati</taxon>
        <taxon>Planctomycetota</taxon>
        <taxon>Planctomycetia</taxon>
        <taxon>Pirellulales</taxon>
        <taxon>Pirellulaceae</taxon>
        <taxon>Stieleria</taxon>
    </lineage>
</organism>
<dbReference type="RefSeq" id="WP_146519118.1">
    <property type="nucleotide sequence ID" value="NZ_CP151726.1"/>
</dbReference>
<evidence type="ECO:0008006" key="4">
    <source>
        <dbReference type="Google" id="ProtNLM"/>
    </source>
</evidence>
<protein>
    <recommendedName>
        <fullName evidence="4">Sulfotransferase domain protein</fullName>
    </recommendedName>
</protein>
<evidence type="ECO:0000313" key="2">
    <source>
        <dbReference type="EMBL" id="TWU05953.1"/>
    </source>
</evidence>
<keyword evidence="3" id="KW-1185">Reference proteome</keyword>
<evidence type="ECO:0000256" key="1">
    <source>
        <dbReference type="SAM" id="MobiDB-lite"/>
    </source>
</evidence>
<dbReference type="OrthoDB" id="9816424at2"/>
<dbReference type="Proteomes" id="UP000320176">
    <property type="component" value="Unassembled WGS sequence"/>
</dbReference>
<dbReference type="InterPro" id="IPR027417">
    <property type="entry name" value="P-loop_NTPase"/>
</dbReference>